<organism evidence="4 5">
    <name type="scientific">Secundilactobacillus silagincola</name>
    <dbReference type="NCBI Taxonomy" id="1714681"/>
    <lineage>
        <taxon>Bacteria</taxon>
        <taxon>Bacillati</taxon>
        <taxon>Bacillota</taxon>
        <taxon>Bacilli</taxon>
        <taxon>Lactobacillales</taxon>
        <taxon>Lactobacillaceae</taxon>
        <taxon>Secundilactobacillus</taxon>
    </lineage>
</organism>
<feature type="compositionally biased region" description="Gly residues" evidence="1">
    <location>
        <begin position="361"/>
        <end position="372"/>
    </location>
</feature>
<feature type="region of interest" description="Disordered" evidence="1">
    <location>
        <begin position="353"/>
        <end position="424"/>
    </location>
</feature>
<dbReference type="InterPro" id="IPR026906">
    <property type="entry name" value="LRR_5"/>
</dbReference>
<dbReference type="Gene3D" id="3.80.10.10">
    <property type="entry name" value="Ribonuclease Inhibitor"/>
    <property type="match status" value="1"/>
</dbReference>
<dbReference type="InterPro" id="IPR044081">
    <property type="entry name" value="DUF5776"/>
</dbReference>
<sequence length="556" mass="60436" precursor="true">MKKRIKLFSSALAVGMLLGTGVGSLSAVTQQEPDTTVTAKASEQSPRAEQVTIDENDVTIDRNTGLITDFTNAEKAELLLAGGELVVPETIGDGESRVTVTGVADDSNNYAGVFDKDHLESLTGTYDGVMNGISNVTFAKPDNIKFIGRWAFYNNQITMLNLPAITEIGFEAFEDNQITTLNLPAVTEIGTQAFNRNQITTLSLPVATKIDAGAFKSNQITTLSLPAATEIGEEAFHSNALINIKLHQDANVGSSAFEKQNISHEVMPNKDGEIGFDTLKPTFLKGTAEQIKTISAITINGEDAGLRADNENKKITGANHPEQYSVNLETELDHEGSLPGNYYINSYELTINPFEESTDGGESGGTPGGGGTLPEDGSNGGETDTNPDNGNSGESGNNGNEIKPEPAPKPEEKRPHTVYAKRGMRLHRNVSLTSPIKSYKKQSRAKAANFRVRGIAYDKNGKKRYKVDGGYITAGATYVADSHFRSNKVRQVRVLNNRINSYKDVKLSSNKKVRSYKKGTKLKVKRIVNYGRATRFELTNGRYITGNKQLLIMDQK</sequence>
<dbReference type="AlphaFoldDB" id="A0A1Z5J2K8"/>
<feature type="domain" description="DUF5776" evidence="3">
    <location>
        <begin position="487"/>
        <end position="550"/>
    </location>
</feature>
<feature type="chain" id="PRO_5012622409" description="DUF5776 domain-containing protein" evidence="2">
    <location>
        <begin position="28"/>
        <end position="556"/>
    </location>
</feature>
<dbReference type="EMBL" id="BCMJ01000004">
    <property type="protein sequence ID" value="GAX08042.1"/>
    <property type="molecule type" value="Genomic_DNA"/>
</dbReference>
<reference evidence="4 5" key="1">
    <citation type="submission" date="2015-11" db="EMBL/GenBank/DDBJ databases">
        <title>Draft genome sequences of new species of the genus Lactobacillus isolated from orchardgrass silage.</title>
        <authorList>
            <person name="Tohno M."/>
            <person name="Tanizawa Y."/>
            <person name="Arita M."/>
        </authorList>
    </citation>
    <scope>NUCLEOTIDE SEQUENCE [LARGE SCALE GENOMIC DNA]</scope>
    <source>
        <strain evidence="4 5">IWT5</strain>
    </source>
</reference>
<dbReference type="Pfam" id="PF13306">
    <property type="entry name" value="LRR_5"/>
    <property type="match status" value="1"/>
</dbReference>
<gene>
    <name evidence="4" type="ORF">IWT5_01193</name>
</gene>
<evidence type="ECO:0000256" key="2">
    <source>
        <dbReference type="SAM" id="SignalP"/>
    </source>
</evidence>
<accession>A0A1Z5J2K8</accession>
<protein>
    <recommendedName>
        <fullName evidence="3">DUF5776 domain-containing protein</fullName>
    </recommendedName>
</protein>
<comment type="caution">
    <text evidence="4">The sequence shown here is derived from an EMBL/GenBank/DDBJ whole genome shotgun (WGS) entry which is preliminary data.</text>
</comment>
<keyword evidence="5" id="KW-1185">Reference proteome</keyword>
<evidence type="ECO:0000256" key="1">
    <source>
        <dbReference type="SAM" id="MobiDB-lite"/>
    </source>
</evidence>
<feature type="signal peptide" evidence="2">
    <location>
        <begin position="1"/>
        <end position="27"/>
    </location>
</feature>
<evidence type="ECO:0000313" key="4">
    <source>
        <dbReference type="EMBL" id="GAX08042.1"/>
    </source>
</evidence>
<dbReference type="RefSeq" id="WP_180245678.1">
    <property type="nucleotide sequence ID" value="NZ_BCMJ01000004.1"/>
</dbReference>
<feature type="compositionally biased region" description="Basic and acidic residues" evidence="1">
    <location>
        <begin position="402"/>
        <end position="415"/>
    </location>
</feature>
<dbReference type="Proteomes" id="UP000223370">
    <property type="component" value="Unassembled WGS sequence"/>
</dbReference>
<proteinExistence type="predicted"/>
<dbReference type="InterPro" id="IPR032675">
    <property type="entry name" value="LRR_dom_sf"/>
</dbReference>
<evidence type="ECO:0000259" key="3">
    <source>
        <dbReference type="Pfam" id="PF19087"/>
    </source>
</evidence>
<feature type="compositionally biased region" description="Low complexity" evidence="1">
    <location>
        <begin position="389"/>
        <end position="401"/>
    </location>
</feature>
<name>A0A1Z5J2K8_9LACO</name>
<dbReference type="Pfam" id="PF19087">
    <property type="entry name" value="DUF5776"/>
    <property type="match status" value="1"/>
</dbReference>
<keyword evidence="2" id="KW-0732">Signal</keyword>
<evidence type="ECO:0000313" key="5">
    <source>
        <dbReference type="Proteomes" id="UP000223370"/>
    </source>
</evidence>